<dbReference type="Pfam" id="PF19516">
    <property type="entry name" value="DUF6049"/>
    <property type="match status" value="1"/>
</dbReference>
<gene>
    <name evidence="3" type="ORF">HMPREF9237_00397</name>
</gene>
<feature type="compositionally biased region" description="Basic and acidic residues" evidence="1">
    <location>
        <begin position="831"/>
        <end position="846"/>
    </location>
</feature>
<organism evidence="3 4">
    <name type="scientific">Actinotignum schaalii FB123-CNA-2</name>
    <dbReference type="NCBI Taxonomy" id="883067"/>
    <lineage>
        <taxon>Bacteria</taxon>
        <taxon>Bacillati</taxon>
        <taxon>Actinomycetota</taxon>
        <taxon>Actinomycetes</taxon>
        <taxon>Actinomycetales</taxon>
        <taxon>Actinomycetaceae</taxon>
        <taxon>Actinotignum</taxon>
    </lineage>
</organism>
<dbReference type="STRING" id="59505.FB03_06530"/>
<accession>S2WIU6</accession>
<feature type="compositionally biased region" description="Low complexity" evidence="1">
    <location>
        <begin position="218"/>
        <end position="289"/>
    </location>
</feature>
<proteinExistence type="predicted"/>
<feature type="compositionally biased region" description="Pro residues" evidence="1">
    <location>
        <begin position="204"/>
        <end position="217"/>
    </location>
</feature>
<comment type="caution">
    <text evidence="3">The sequence shown here is derived from an EMBL/GenBank/DDBJ whole genome shotgun (WGS) entry which is preliminary data.</text>
</comment>
<keyword evidence="2" id="KW-0472">Membrane</keyword>
<sequence>MWRGALAGAVAAWVPLSAWVPLGAQALPAQVLPARPAAAPSVDIVDVGAPVLGKDATLTLTATVTNSTTETRHLNSVSLYIQRYVPSSRSAVLSFMRAEPAGLALYDTLTPDADLAPGTSTRVTFSVPRERIPAEWGPRGVQVSAVVDGETATDRSFIVTAPGDDAAPAPISAIVPVTRSLSDVSSTPALEEQVYTSLTAPAPGASPQPQATPPAPSAPAGTATPSPTTPSATSGSLAAPSVTSASNPAASAAPSAPAASQGASAPAAPSAPSTAPSSSPTASAPSSASEAERLPHRLSTLEYFAHPGVSAAVDPLLIGGDPERAALRNFESAAGTSVFFGLGADVDAAALTHAGRADKLALARQDAVQAAQASGFAARSDIAVTALGVDRATARALRDAGVAALITTDVDATHASWLSPSGRVNIPLDAEGNKTCSLREAHGAGAEGAGLADADSGTATNEATADSGEIATGPDEAAALRADGVLSALVQGYLPSSDEANVLASGGGEGLPEAAGSRLSAIDARQTALALSAATYRELPAAPRAQVVLVDRPESGALARAGALPDRDIGAALGALTSAPWLAPTAAGDLLEKPAAECAQLPEERVLPGEISAAQLARGDAHVTTISTTASLTPRPADITGPVTHHAAQLAGVALRDHHEQREELATQLKQLAEEMSGAVTVQPSSTINIISESADLPVHVHNSLPVPVGAVVELRAEDFRIVPSDPVAATIPPAASVTVAVPVQASGSGNVTVTAAVTDPVGTPIGAVQDINVRVRAGWETTGTYIIGALLAVLLLGGIARSLRSGRRSGGVDPEKHLHNLREASAAEEAGPRAVDKLREEHEIP</sequence>
<keyword evidence="4" id="KW-1185">Reference proteome</keyword>
<feature type="region of interest" description="Disordered" evidence="1">
    <location>
        <begin position="807"/>
        <end position="846"/>
    </location>
</feature>
<protein>
    <submittedName>
        <fullName evidence="3">Uncharacterized protein</fullName>
    </submittedName>
</protein>
<dbReference type="PATRIC" id="fig|883067.3.peg.396"/>
<dbReference type="HOGENOM" id="CLU_020914_0_0_11"/>
<dbReference type="eggNOG" id="COG1361">
    <property type="taxonomic scope" value="Bacteria"/>
</dbReference>
<feature type="transmembrane region" description="Helical" evidence="2">
    <location>
        <begin position="783"/>
        <end position="801"/>
    </location>
</feature>
<evidence type="ECO:0000313" key="4">
    <source>
        <dbReference type="Proteomes" id="UP000014393"/>
    </source>
</evidence>
<feature type="region of interest" description="Disordered" evidence="1">
    <location>
        <begin position="199"/>
        <end position="293"/>
    </location>
</feature>
<evidence type="ECO:0000256" key="2">
    <source>
        <dbReference type="SAM" id="Phobius"/>
    </source>
</evidence>
<dbReference type="AlphaFoldDB" id="S2WIU6"/>
<keyword evidence="2" id="KW-0812">Transmembrane</keyword>
<dbReference type="EMBL" id="AGWM01000004">
    <property type="protein sequence ID" value="EPD27839.1"/>
    <property type="molecule type" value="Genomic_DNA"/>
</dbReference>
<dbReference type="InterPro" id="IPR046112">
    <property type="entry name" value="DUF6049"/>
</dbReference>
<keyword evidence="2" id="KW-1133">Transmembrane helix</keyword>
<feature type="compositionally biased region" description="Basic and acidic residues" evidence="1">
    <location>
        <begin position="814"/>
        <end position="823"/>
    </location>
</feature>
<name>S2WIU6_9ACTO</name>
<reference evidence="3 4" key="1">
    <citation type="submission" date="2013-05" db="EMBL/GenBank/DDBJ databases">
        <title>The Genome Sequence of Actinobaculum schaalii FB123-CNA2.</title>
        <authorList>
            <consortium name="The Broad Institute Genomics Platform"/>
            <person name="Earl A."/>
            <person name="Ward D."/>
            <person name="Feldgarden M."/>
            <person name="Gevers D."/>
            <person name="Saerens B."/>
            <person name="Vaneechoutte M."/>
            <person name="Walker B."/>
            <person name="Young S."/>
            <person name="Zeng Q."/>
            <person name="Gargeya S."/>
            <person name="Fitzgerald M."/>
            <person name="Haas B."/>
            <person name="Abouelleil A."/>
            <person name="Allen A.W."/>
            <person name="Alvarado L."/>
            <person name="Arachchi H.M."/>
            <person name="Berlin A.M."/>
            <person name="Chapman S.B."/>
            <person name="Gainer-Dewar J."/>
            <person name="Goldberg J."/>
            <person name="Griggs A."/>
            <person name="Gujja S."/>
            <person name="Hansen M."/>
            <person name="Howarth C."/>
            <person name="Imamovic A."/>
            <person name="Ireland A."/>
            <person name="Larimer J."/>
            <person name="McCowan C."/>
            <person name="Murphy C."/>
            <person name="Pearson M."/>
            <person name="Poon T.W."/>
            <person name="Priest M."/>
            <person name="Roberts A."/>
            <person name="Saif S."/>
            <person name="Shea T."/>
            <person name="Sisk P."/>
            <person name="Sykes S."/>
            <person name="Wortman J."/>
            <person name="Nusbaum C."/>
            <person name="Birren B."/>
        </authorList>
    </citation>
    <scope>NUCLEOTIDE SEQUENCE [LARGE SCALE GENOMIC DNA]</scope>
    <source>
        <strain evidence="3 4">FB123-CNA-2</strain>
    </source>
</reference>
<evidence type="ECO:0000313" key="3">
    <source>
        <dbReference type="EMBL" id="EPD27839.1"/>
    </source>
</evidence>
<feature type="region of interest" description="Disordered" evidence="1">
    <location>
        <begin position="447"/>
        <end position="470"/>
    </location>
</feature>
<dbReference type="Proteomes" id="UP000014393">
    <property type="component" value="Unassembled WGS sequence"/>
</dbReference>
<evidence type="ECO:0000256" key="1">
    <source>
        <dbReference type="SAM" id="MobiDB-lite"/>
    </source>
</evidence>